<dbReference type="EMBL" id="CAJNOQ010034229">
    <property type="protein sequence ID" value="CAF1593891.1"/>
    <property type="molecule type" value="Genomic_DNA"/>
</dbReference>
<organism evidence="1 3">
    <name type="scientific">Didymodactylos carnosus</name>
    <dbReference type="NCBI Taxonomy" id="1234261"/>
    <lineage>
        <taxon>Eukaryota</taxon>
        <taxon>Metazoa</taxon>
        <taxon>Spiralia</taxon>
        <taxon>Gnathifera</taxon>
        <taxon>Rotifera</taxon>
        <taxon>Eurotatoria</taxon>
        <taxon>Bdelloidea</taxon>
        <taxon>Philodinida</taxon>
        <taxon>Philodinidae</taxon>
        <taxon>Didymodactylos</taxon>
    </lineage>
</organism>
<accession>A0A816A6H2</accession>
<reference evidence="1" key="1">
    <citation type="submission" date="2021-02" db="EMBL/GenBank/DDBJ databases">
        <authorList>
            <person name="Nowell W R."/>
        </authorList>
    </citation>
    <scope>NUCLEOTIDE SEQUENCE</scope>
</reference>
<protein>
    <submittedName>
        <fullName evidence="1">Uncharacterized protein</fullName>
    </submittedName>
</protein>
<dbReference type="Gene3D" id="2.60.40.1180">
    <property type="entry name" value="Golgi alpha-mannosidase II"/>
    <property type="match status" value="1"/>
</dbReference>
<dbReference type="AlphaFoldDB" id="A0A816A6H2"/>
<evidence type="ECO:0000313" key="2">
    <source>
        <dbReference type="EMBL" id="CAF4467351.1"/>
    </source>
</evidence>
<dbReference type="Proteomes" id="UP000681722">
    <property type="component" value="Unassembled WGS sequence"/>
</dbReference>
<name>A0A816A6H2_9BILA</name>
<dbReference type="Proteomes" id="UP000663829">
    <property type="component" value="Unassembled WGS sequence"/>
</dbReference>
<dbReference type="EMBL" id="CAJOBC010100458">
    <property type="protein sequence ID" value="CAF4467351.1"/>
    <property type="molecule type" value="Genomic_DNA"/>
</dbReference>
<dbReference type="InterPro" id="IPR011013">
    <property type="entry name" value="Gal_mutarotase_sf_dom"/>
</dbReference>
<dbReference type="GO" id="GO:0030246">
    <property type="term" value="F:carbohydrate binding"/>
    <property type="evidence" value="ECO:0007669"/>
    <property type="project" value="InterPro"/>
</dbReference>
<dbReference type="SUPFAM" id="SSF74650">
    <property type="entry name" value="Galactose mutarotase-like"/>
    <property type="match status" value="1"/>
</dbReference>
<dbReference type="GO" id="GO:0004559">
    <property type="term" value="F:alpha-mannosidase activity"/>
    <property type="evidence" value="ECO:0007669"/>
    <property type="project" value="TreeGrafter"/>
</dbReference>
<dbReference type="OrthoDB" id="2016903at2759"/>
<comment type="caution">
    <text evidence="1">The sequence shown here is derived from an EMBL/GenBank/DDBJ whole genome shotgun (WGS) entry which is preliminary data.</text>
</comment>
<proteinExistence type="predicted"/>
<keyword evidence="3" id="KW-1185">Reference proteome</keyword>
<dbReference type="GO" id="GO:0005975">
    <property type="term" value="P:carbohydrate metabolic process"/>
    <property type="evidence" value="ECO:0007669"/>
    <property type="project" value="InterPro"/>
</dbReference>
<dbReference type="InterPro" id="IPR013780">
    <property type="entry name" value="Glyco_hydro_b"/>
</dbReference>
<dbReference type="PANTHER" id="PTHR11607">
    <property type="entry name" value="ALPHA-MANNOSIDASE"/>
    <property type="match status" value="1"/>
</dbReference>
<evidence type="ECO:0000313" key="3">
    <source>
        <dbReference type="Proteomes" id="UP000663829"/>
    </source>
</evidence>
<dbReference type="PANTHER" id="PTHR11607:SF3">
    <property type="entry name" value="LYSOSOMAL ALPHA-MANNOSIDASE"/>
    <property type="match status" value="1"/>
</dbReference>
<sequence length="264" mass="30556">MCTGTLLTYVIFSGTSPQNSIDDILYRMSQAEQIGHYVLSQLYTQILIDKSKSRDTKANETYIKNFIFCNLNESYCNELDGVQKFSVIVYNPSSFTSHIWLRIPVQQSYTLDINKIRKYSIDVNQIGIIKMSSIFLSIPLNENRTAEYEVIVRVTIPPLSIQVVPFKATDNTLINQMEKSVINKKACSIENEAYIININKLGTIKSIYIKSINKNVELKQRFGYYYKGYEEIVQVYSQYANQSIRLYEKTPYIEFDWIVGLLNS</sequence>
<feature type="non-terminal residue" evidence="1">
    <location>
        <position position="1"/>
    </location>
</feature>
<evidence type="ECO:0000313" key="1">
    <source>
        <dbReference type="EMBL" id="CAF1593891.1"/>
    </source>
</evidence>
<dbReference type="InterPro" id="IPR050843">
    <property type="entry name" value="Glycosyl_Hydrlase_38"/>
</dbReference>
<gene>
    <name evidence="1" type="ORF">GPM918_LOCUS41941</name>
    <name evidence="2" type="ORF">SRO942_LOCUS43084</name>
</gene>